<dbReference type="InterPro" id="IPR012674">
    <property type="entry name" value="Calycin"/>
</dbReference>
<dbReference type="InterPro" id="IPR024724">
    <property type="entry name" value="MoaF_N"/>
</dbReference>
<dbReference type="AlphaFoldDB" id="A0A8H4U033"/>
<dbReference type="OrthoDB" id="4353530at2759"/>
<comment type="caution">
    <text evidence="3">The sequence shown here is derived from an EMBL/GenBank/DDBJ whole genome shotgun (WGS) entry which is preliminary data.</text>
</comment>
<evidence type="ECO:0000259" key="1">
    <source>
        <dbReference type="Pfam" id="PF10703"/>
    </source>
</evidence>
<evidence type="ECO:0000259" key="2">
    <source>
        <dbReference type="Pfam" id="PF17409"/>
    </source>
</evidence>
<dbReference type="Pfam" id="PF10703">
    <property type="entry name" value="MoaF"/>
    <property type="match status" value="1"/>
</dbReference>
<protein>
    <recommendedName>
        <fullName evidence="5">Molybdenum cofactor biosynthesis protein F</fullName>
    </recommendedName>
</protein>
<reference evidence="3" key="2">
    <citation type="submission" date="2020-05" db="EMBL/GenBank/DDBJ databases">
        <authorList>
            <person name="Kim H.-S."/>
            <person name="Proctor R.H."/>
            <person name="Brown D.W."/>
        </authorList>
    </citation>
    <scope>NUCLEOTIDE SEQUENCE</scope>
    <source>
        <strain evidence="3">NRRL 20472</strain>
    </source>
</reference>
<evidence type="ECO:0000313" key="4">
    <source>
        <dbReference type="Proteomes" id="UP000622797"/>
    </source>
</evidence>
<dbReference type="EMBL" id="JABEXW010000248">
    <property type="protein sequence ID" value="KAF4967227.1"/>
    <property type="molecule type" value="Genomic_DNA"/>
</dbReference>
<name>A0A8H4U033_9HYPO</name>
<reference evidence="3" key="1">
    <citation type="journal article" date="2020" name="BMC Genomics">
        <title>Correction to: Identification and distribution of gene clusters required for synthesis of sphingolipid metabolism inhibitors in diverse species of the filamentous fungus Fusarium.</title>
        <authorList>
            <person name="Kim H.S."/>
            <person name="Lohmar J.M."/>
            <person name="Busman M."/>
            <person name="Brown D.W."/>
            <person name="Naumann T.A."/>
            <person name="Divon H.H."/>
            <person name="Lysoe E."/>
            <person name="Uhlig S."/>
            <person name="Proctor R.H."/>
        </authorList>
    </citation>
    <scope>NUCLEOTIDE SEQUENCE</scope>
    <source>
        <strain evidence="3">NRRL 20472</strain>
    </source>
</reference>
<feature type="domain" description="Molybdenum cofactor biosynthesis protein F N-terminal" evidence="1">
    <location>
        <begin position="17"/>
        <end position="124"/>
    </location>
</feature>
<accession>A0A8H4U033</accession>
<dbReference type="Proteomes" id="UP000622797">
    <property type="component" value="Unassembled WGS sequence"/>
</dbReference>
<keyword evidence="4" id="KW-1185">Reference proteome</keyword>
<gene>
    <name evidence="3" type="ORF">FSARC_5206</name>
</gene>
<evidence type="ECO:0008006" key="5">
    <source>
        <dbReference type="Google" id="ProtNLM"/>
    </source>
</evidence>
<evidence type="ECO:0000313" key="3">
    <source>
        <dbReference type="EMBL" id="KAF4967227.1"/>
    </source>
</evidence>
<dbReference type="Pfam" id="PF17409">
    <property type="entry name" value="MoaF_C"/>
    <property type="match status" value="1"/>
</dbReference>
<sequence length="275" mass="31282">MTPAAISENPDFVPVGDWPTLEAMADGFREHLMPASDKLQGKKFQHKFDNGYQISHEFSSDHLTWKILEGEGQGLTGQAQYEAFEVRPDVFFVDFLKPDYNELVSLVVDVGTGQAIGGVSGFRDHEGQRRTHTSFMNALAHNNNPVQPFPSTDDLIGKHILYRYTPRDSYEHIYLNKGTFVWHCLSGTEKGLADAEQCKMLKLRDSLYLLFWTETIMPVESMVVIDLENMRSTGRFYCWDPKPKRAVHVRFGSYATILAETSPLDTLRQASQKKL</sequence>
<feature type="domain" description="MoaF C-terminal" evidence="2">
    <location>
        <begin position="151"/>
        <end position="261"/>
    </location>
</feature>
<organism evidence="3 4">
    <name type="scientific">Fusarium sarcochroum</name>
    <dbReference type="NCBI Taxonomy" id="1208366"/>
    <lineage>
        <taxon>Eukaryota</taxon>
        <taxon>Fungi</taxon>
        <taxon>Dikarya</taxon>
        <taxon>Ascomycota</taxon>
        <taxon>Pezizomycotina</taxon>
        <taxon>Sordariomycetes</taxon>
        <taxon>Hypocreomycetidae</taxon>
        <taxon>Hypocreales</taxon>
        <taxon>Nectriaceae</taxon>
        <taxon>Fusarium</taxon>
        <taxon>Fusarium lateritium species complex</taxon>
    </lineage>
</organism>
<proteinExistence type="predicted"/>
<dbReference type="InterPro" id="IPR035348">
    <property type="entry name" value="MoaF_C"/>
</dbReference>
<dbReference type="Gene3D" id="2.40.128.20">
    <property type="match status" value="2"/>
</dbReference>